<dbReference type="InterPro" id="IPR018247">
    <property type="entry name" value="EF_Hand_1_Ca_BS"/>
</dbReference>
<dbReference type="GO" id="GO:0046872">
    <property type="term" value="F:metal ion binding"/>
    <property type="evidence" value="ECO:0007669"/>
    <property type="project" value="UniProtKB-KW"/>
</dbReference>
<dbReference type="GO" id="GO:0051536">
    <property type="term" value="F:iron-sulfur cluster binding"/>
    <property type="evidence" value="ECO:0007669"/>
    <property type="project" value="UniProtKB-KW"/>
</dbReference>
<dbReference type="PRINTS" id="PR00415">
    <property type="entry name" value="ACONITASE"/>
</dbReference>
<dbReference type="InterPro" id="IPR036008">
    <property type="entry name" value="Aconitase_4Fe-4S_dom"/>
</dbReference>
<keyword evidence="2" id="KW-0408">Iron</keyword>
<keyword evidence="4" id="KW-0456">Lyase</keyword>
<accession>A0A9W4KGX7</accession>
<evidence type="ECO:0000259" key="6">
    <source>
        <dbReference type="Pfam" id="PF00330"/>
    </source>
</evidence>
<gene>
    <name evidence="7" type="ORF">PEGY_LOCUS6426</name>
</gene>
<evidence type="ECO:0000313" key="8">
    <source>
        <dbReference type="Proteomes" id="UP001154252"/>
    </source>
</evidence>
<keyword evidence="8" id="KW-1185">Reference proteome</keyword>
<feature type="region of interest" description="Disordered" evidence="5">
    <location>
        <begin position="624"/>
        <end position="647"/>
    </location>
</feature>
<dbReference type="GO" id="GO:0043436">
    <property type="term" value="P:oxoacid metabolic process"/>
    <property type="evidence" value="ECO:0007669"/>
    <property type="project" value="UniProtKB-ARBA"/>
</dbReference>
<dbReference type="InterPro" id="IPR015928">
    <property type="entry name" value="Aconitase/3IPM_dehydase_swvl"/>
</dbReference>
<protein>
    <recommendedName>
        <fullName evidence="6">Aconitase/3-isopropylmalate dehydratase large subunit alpha/beta/alpha domain-containing protein</fullName>
    </recommendedName>
</protein>
<keyword evidence="3" id="KW-0411">Iron-sulfur</keyword>
<evidence type="ECO:0000256" key="4">
    <source>
        <dbReference type="ARBA" id="ARBA00023239"/>
    </source>
</evidence>
<evidence type="ECO:0000256" key="1">
    <source>
        <dbReference type="ARBA" id="ARBA00022723"/>
    </source>
</evidence>
<comment type="caution">
    <text evidence="7">The sequence shown here is derived from an EMBL/GenBank/DDBJ whole genome shotgun (WGS) entry which is preliminary data.</text>
</comment>
<feature type="domain" description="Aconitase/3-isopropylmalate dehydratase large subunit alpha/beta/alpha" evidence="6">
    <location>
        <begin position="222"/>
        <end position="540"/>
    </location>
</feature>
<evidence type="ECO:0000256" key="2">
    <source>
        <dbReference type="ARBA" id="ARBA00023004"/>
    </source>
</evidence>
<dbReference type="PANTHER" id="PTHR43822:SF2">
    <property type="entry name" value="HOMOACONITASE, MITOCHONDRIAL"/>
    <property type="match status" value="1"/>
</dbReference>
<evidence type="ECO:0000256" key="5">
    <source>
        <dbReference type="SAM" id="MobiDB-lite"/>
    </source>
</evidence>
<dbReference type="InterPro" id="IPR015931">
    <property type="entry name" value="Acnase/IPM_dHydase_lsu_aba_1/3"/>
</dbReference>
<proteinExistence type="predicted"/>
<dbReference type="InterPro" id="IPR001030">
    <property type="entry name" value="Acoase/IPM_deHydtase_lsu_aba"/>
</dbReference>
<feature type="compositionally biased region" description="Basic and acidic residues" evidence="5">
    <location>
        <begin position="636"/>
        <end position="646"/>
    </location>
</feature>
<name>A0A9W4KGX7_9EURO</name>
<dbReference type="InterPro" id="IPR050067">
    <property type="entry name" value="IPM_dehydratase_rel_enz"/>
</dbReference>
<evidence type="ECO:0000313" key="7">
    <source>
        <dbReference type="EMBL" id="CAG8901269.1"/>
    </source>
</evidence>
<dbReference type="SUPFAM" id="SSF53732">
    <property type="entry name" value="Aconitase iron-sulfur domain"/>
    <property type="match status" value="1"/>
</dbReference>
<dbReference type="PROSITE" id="PS00018">
    <property type="entry name" value="EF_HAND_1"/>
    <property type="match status" value="1"/>
</dbReference>
<dbReference type="Gene3D" id="3.30.499.10">
    <property type="entry name" value="Aconitase, domain 3"/>
    <property type="match status" value="2"/>
</dbReference>
<dbReference type="OrthoDB" id="419183at2759"/>
<dbReference type="Pfam" id="PF00330">
    <property type="entry name" value="Aconitase"/>
    <property type="match status" value="1"/>
</dbReference>
<dbReference type="PANTHER" id="PTHR43822">
    <property type="entry name" value="HOMOACONITASE, MITOCHONDRIAL-RELATED"/>
    <property type="match status" value="1"/>
</dbReference>
<keyword evidence="1" id="KW-0479">Metal-binding</keyword>
<evidence type="ECO:0000256" key="3">
    <source>
        <dbReference type="ARBA" id="ARBA00023014"/>
    </source>
</evidence>
<dbReference type="GO" id="GO:0016829">
    <property type="term" value="F:lyase activity"/>
    <property type="evidence" value="ECO:0007669"/>
    <property type="project" value="UniProtKB-KW"/>
</dbReference>
<organism evidence="7 8">
    <name type="scientific">Penicillium egyptiacum</name>
    <dbReference type="NCBI Taxonomy" id="1303716"/>
    <lineage>
        <taxon>Eukaryota</taxon>
        <taxon>Fungi</taxon>
        <taxon>Dikarya</taxon>
        <taxon>Ascomycota</taxon>
        <taxon>Pezizomycotina</taxon>
        <taxon>Eurotiomycetes</taxon>
        <taxon>Eurotiomycetidae</taxon>
        <taxon>Eurotiales</taxon>
        <taxon>Aspergillaceae</taxon>
        <taxon>Penicillium</taxon>
    </lineage>
</organism>
<dbReference type="Proteomes" id="UP001154252">
    <property type="component" value="Unassembled WGS sequence"/>
</dbReference>
<dbReference type="SUPFAM" id="SSF52016">
    <property type="entry name" value="LeuD/IlvD-like"/>
    <property type="match status" value="1"/>
</dbReference>
<sequence>MMTEGNLSTLEQLVQILEQTRGIHIDVPNALVIFSFGLLEASHSTLNALQNLEYISTVLRTDHTKQREADVLTDVIGICYQPAMLGGLGIYKHDPLTVQQQSEILFLVDAWLESLNSADREKSIPCLLTQRPEGRRGMTMSEKIFAMHDLNHEGVVAPGDIIRVHVDWVLASEVSWAGMEMTYNQLGKPGIFRNDRFWLSGDHVVDPRVNELPQVQALISISERAKKTFKMTEYQGMNYTILHTEFYRERAQPGMLVVGSDSHTCSSGAVGCLAIGLGAADTTLPLVTGETWFKVPETVNIRLIGAPKPGIGGKDIILYILQVLKRNTIASDRIVEFTGPALRHLSLDTRFAISNMTTELGGITGLFMPDETTHQFISTRKLARHKCHATYFRPDTDAEYAAVHEIDLTNVGSFIARYPKPDDVVPVTEEEGMELNGCFIGACTTTEEDLILGALVMEQAMKRGLKPTGKGKRKIVAGSMPILYRLRELGLCDIYEDAGFEIGIPGCSYCVGMSADQAVQGEVWISSQNRNFENRMGKGNEHSSMPWNSRLRPHDLGSIGHLASAATVAASSFEMKLVDPSDLLAGIDLSRWDQLRPASKHFGATNPKSDVTYFEPCGCGDYPSASAQTQKRREKRRLDKEGEKQTKRVQGKVQRLGDFIDTDALAPAEFLIGMKNNADAGMCCLVHTHPIFRERARQGFNVVVGGKGFGCGSSREQAVMALLGKSSPTISQKTESEIFDHGFLLGCGVQCVIAKSFAFIFQRNMPSLGLLGITMEDESFFQLANGGVSISIDLNSRIIEVAGKTFGFKLSQMESEIFQFGGIASAFGLFGNKLLQTITPTKSPPGPKDVTVQQLDKRLQW</sequence>
<dbReference type="Gene3D" id="3.20.19.10">
    <property type="entry name" value="Aconitase, domain 4"/>
    <property type="match status" value="1"/>
</dbReference>
<dbReference type="EMBL" id="CAJVRC010000869">
    <property type="protein sequence ID" value="CAG8901269.1"/>
    <property type="molecule type" value="Genomic_DNA"/>
</dbReference>
<reference evidence="7" key="1">
    <citation type="submission" date="2021-07" db="EMBL/GenBank/DDBJ databases">
        <authorList>
            <person name="Branca A.L. A."/>
        </authorList>
    </citation>
    <scope>NUCLEOTIDE SEQUENCE</scope>
</reference>
<dbReference type="AlphaFoldDB" id="A0A9W4KGX7"/>